<dbReference type="InterPro" id="IPR000835">
    <property type="entry name" value="HTH_MarR-typ"/>
</dbReference>
<dbReference type="InterPro" id="IPR000182">
    <property type="entry name" value="GNAT_dom"/>
</dbReference>
<dbReference type="PROSITE" id="PS50995">
    <property type="entry name" value="HTH_MARR_2"/>
    <property type="match status" value="1"/>
</dbReference>
<evidence type="ECO:0000256" key="1">
    <source>
        <dbReference type="ARBA" id="ARBA00022679"/>
    </source>
</evidence>
<evidence type="ECO:0000259" key="4">
    <source>
        <dbReference type="PROSITE" id="PS51186"/>
    </source>
</evidence>
<dbReference type="SUPFAM" id="SSF55729">
    <property type="entry name" value="Acyl-CoA N-acyltransferases (Nat)"/>
    <property type="match status" value="1"/>
</dbReference>
<evidence type="ECO:0000313" key="6">
    <source>
        <dbReference type="Proteomes" id="UP000019028"/>
    </source>
</evidence>
<dbReference type="Gene3D" id="1.10.10.10">
    <property type="entry name" value="Winged helix-like DNA-binding domain superfamily/Winged helix DNA-binding domain"/>
    <property type="match status" value="1"/>
</dbReference>
<name>W0I4D6_9GAMM</name>
<dbReference type="InterPro" id="IPR050832">
    <property type="entry name" value="Bact_Acetyltransf"/>
</dbReference>
<dbReference type="Gene3D" id="3.40.630.30">
    <property type="match status" value="1"/>
</dbReference>
<reference evidence="5 6" key="1">
    <citation type="journal article" date="2014" name="Genome Biol. Evol.">
        <title>Genome degeneration and adaptation in a nascent stage of symbiosis.</title>
        <authorList>
            <person name="Oakeson K.F."/>
            <person name="Gil R."/>
            <person name="Clayton A.L."/>
            <person name="Dunn D.M."/>
            <person name="von Niederhausern A.C."/>
            <person name="Hamil C."/>
            <person name="Aoyagi A."/>
            <person name="Duval B."/>
            <person name="Baca A."/>
            <person name="Silva F.J."/>
            <person name="Vallier A."/>
            <person name="Jackson D.G."/>
            <person name="Latorre A."/>
            <person name="Weiss R.B."/>
            <person name="Heddi A."/>
            <person name="Moya A."/>
            <person name="Dale C."/>
        </authorList>
    </citation>
    <scope>NUCLEOTIDE SEQUENCE [LARGE SCALE GENOMIC DNA]</scope>
    <source>
        <strain evidence="5 6">HS1</strain>
        <plasmid evidence="6">Plasmid pHS1</plasmid>
    </source>
</reference>
<dbReference type="PROSITE" id="PS51186">
    <property type="entry name" value="GNAT"/>
    <property type="match status" value="1"/>
</dbReference>
<dbReference type="CDD" id="cd04301">
    <property type="entry name" value="NAT_SF"/>
    <property type="match status" value="1"/>
</dbReference>
<accession>W0I4D6</accession>
<organism evidence="5 6">
    <name type="scientific">Sodalis praecaptivus</name>
    <dbReference type="NCBI Taxonomy" id="1239307"/>
    <lineage>
        <taxon>Bacteria</taxon>
        <taxon>Pseudomonadati</taxon>
        <taxon>Pseudomonadota</taxon>
        <taxon>Gammaproteobacteria</taxon>
        <taxon>Enterobacterales</taxon>
        <taxon>Bruguierivoracaceae</taxon>
        <taxon>Sodalis</taxon>
    </lineage>
</organism>
<dbReference type="RefSeq" id="WP_025424461.1">
    <property type="nucleotide sequence ID" value="NZ_CP006570.1"/>
</dbReference>
<keyword evidence="2" id="KW-0012">Acyltransferase</keyword>
<dbReference type="SUPFAM" id="SSF46785">
    <property type="entry name" value="Winged helix' DNA-binding domain"/>
    <property type="match status" value="1"/>
</dbReference>
<evidence type="ECO:0000259" key="3">
    <source>
        <dbReference type="PROSITE" id="PS50995"/>
    </source>
</evidence>
<dbReference type="Pfam" id="PF00583">
    <property type="entry name" value="Acetyltransf_1"/>
    <property type="match status" value="1"/>
</dbReference>
<dbReference type="InterPro" id="IPR036390">
    <property type="entry name" value="WH_DNA-bd_sf"/>
</dbReference>
<feature type="domain" description="HTH marR-type" evidence="3">
    <location>
        <begin position="2"/>
        <end position="136"/>
    </location>
</feature>
<dbReference type="KEGG" id="sod:Sant_P0289"/>
<dbReference type="PANTHER" id="PTHR43877">
    <property type="entry name" value="AMINOALKYLPHOSPHONATE N-ACETYLTRANSFERASE-RELATED-RELATED"/>
    <property type="match status" value="1"/>
</dbReference>
<dbReference type="InterPro" id="IPR016181">
    <property type="entry name" value="Acyl_CoA_acyltransferase"/>
</dbReference>
<geneLocation type="plasmid" evidence="5 6">
    <name>pHS1</name>
</geneLocation>
<dbReference type="PATRIC" id="fig|1239307.3.peg.4845"/>
<dbReference type="SMART" id="SM00347">
    <property type="entry name" value="HTH_MARR"/>
    <property type="match status" value="1"/>
</dbReference>
<protein>
    <submittedName>
        <fullName evidence="5">MarR family transcriptional regulator</fullName>
    </submittedName>
</protein>
<dbReference type="PANTHER" id="PTHR43877:SF2">
    <property type="entry name" value="AMINOALKYLPHOSPHONATE N-ACETYLTRANSFERASE-RELATED"/>
    <property type="match status" value="1"/>
</dbReference>
<sequence length="315" mass="35459">MNYEHIQLMRRFNRMLTLRLGVLNDNYLSSGRPLGEARLLFEIGPAGATVRELRLRMALDSGYLSRMLRILETEKLLIRRRDSRDGRVQRVELTPSGLQVWQELDQRSNERIDSLLTPLSDRQRGRLLMAVGEVERYLRAAAVTIAPADPASPEAQACIHAYFQELAQRFTEGFDPARSVSAEPEELTPPSGYFHIATLDSTPVGCGGVKIVDGGYGEIKRMWVDPAARGLGIAQRLLATLETQAAAAGVPTLRLDTHRSLTEACALYARNGFREIAPYNTNPYAHHWFEKQLPRDSLRCAPRRQTENDPARPLR</sequence>
<proteinExistence type="predicted"/>
<keyword evidence="6" id="KW-1185">Reference proteome</keyword>
<dbReference type="GO" id="GO:0016747">
    <property type="term" value="F:acyltransferase activity, transferring groups other than amino-acyl groups"/>
    <property type="evidence" value="ECO:0007669"/>
    <property type="project" value="InterPro"/>
</dbReference>
<dbReference type="EMBL" id="CP006570">
    <property type="protein sequence ID" value="AHF79325.1"/>
    <property type="molecule type" value="Genomic_DNA"/>
</dbReference>
<dbReference type="Proteomes" id="UP000019028">
    <property type="component" value="Plasmid pHS1"/>
</dbReference>
<dbReference type="Pfam" id="PF12802">
    <property type="entry name" value="MarR_2"/>
    <property type="match status" value="1"/>
</dbReference>
<evidence type="ECO:0000256" key="2">
    <source>
        <dbReference type="ARBA" id="ARBA00023315"/>
    </source>
</evidence>
<keyword evidence="1" id="KW-0808">Transferase</keyword>
<keyword evidence="5" id="KW-0614">Plasmid</keyword>
<dbReference type="InterPro" id="IPR036388">
    <property type="entry name" value="WH-like_DNA-bd_sf"/>
</dbReference>
<evidence type="ECO:0000313" key="5">
    <source>
        <dbReference type="EMBL" id="AHF79325.1"/>
    </source>
</evidence>
<dbReference type="HOGENOM" id="CLU_065219_0_0_6"/>
<gene>
    <name evidence="5" type="ORF">Sant_P0289</name>
</gene>
<feature type="domain" description="N-acetyltransferase" evidence="4">
    <location>
        <begin position="143"/>
        <end position="296"/>
    </location>
</feature>
<dbReference type="GO" id="GO:0003700">
    <property type="term" value="F:DNA-binding transcription factor activity"/>
    <property type="evidence" value="ECO:0007669"/>
    <property type="project" value="InterPro"/>
</dbReference>
<dbReference type="AlphaFoldDB" id="W0I4D6"/>
<dbReference type="OrthoDB" id="9805924at2"/>